<keyword evidence="2" id="KW-1133">Transmembrane helix</keyword>
<feature type="transmembrane region" description="Helical" evidence="2">
    <location>
        <begin position="261"/>
        <end position="284"/>
    </location>
</feature>
<dbReference type="AlphaFoldDB" id="A0AAE0JL60"/>
<reference evidence="3" key="1">
    <citation type="journal article" date="2023" name="Mol. Phylogenet. Evol.">
        <title>Genome-scale phylogeny and comparative genomics of the fungal order Sordariales.</title>
        <authorList>
            <person name="Hensen N."/>
            <person name="Bonometti L."/>
            <person name="Westerberg I."/>
            <person name="Brannstrom I.O."/>
            <person name="Guillou S."/>
            <person name="Cros-Aarteil S."/>
            <person name="Calhoun S."/>
            <person name="Haridas S."/>
            <person name="Kuo A."/>
            <person name="Mondo S."/>
            <person name="Pangilinan J."/>
            <person name="Riley R."/>
            <person name="LaButti K."/>
            <person name="Andreopoulos B."/>
            <person name="Lipzen A."/>
            <person name="Chen C."/>
            <person name="Yan M."/>
            <person name="Daum C."/>
            <person name="Ng V."/>
            <person name="Clum A."/>
            <person name="Steindorff A."/>
            <person name="Ohm R.A."/>
            <person name="Martin F."/>
            <person name="Silar P."/>
            <person name="Natvig D.O."/>
            <person name="Lalanne C."/>
            <person name="Gautier V."/>
            <person name="Ament-Velasquez S.L."/>
            <person name="Kruys A."/>
            <person name="Hutchinson M.I."/>
            <person name="Powell A.J."/>
            <person name="Barry K."/>
            <person name="Miller A.N."/>
            <person name="Grigoriev I.V."/>
            <person name="Debuchy R."/>
            <person name="Gladieux P."/>
            <person name="Hiltunen Thoren M."/>
            <person name="Johannesson H."/>
        </authorList>
    </citation>
    <scope>NUCLEOTIDE SEQUENCE</scope>
    <source>
        <strain evidence="3">CBS 560.94</strain>
    </source>
</reference>
<proteinExistence type="predicted"/>
<feature type="compositionally biased region" description="Basic and acidic residues" evidence="1">
    <location>
        <begin position="306"/>
        <end position="318"/>
    </location>
</feature>
<evidence type="ECO:0000256" key="2">
    <source>
        <dbReference type="SAM" id="Phobius"/>
    </source>
</evidence>
<accession>A0AAE0JL60</accession>
<feature type="region of interest" description="Disordered" evidence="1">
    <location>
        <begin position="204"/>
        <end position="245"/>
    </location>
</feature>
<keyword evidence="2" id="KW-0812">Transmembrane</keyword>
<feature type="transmembrane region" description="Helical" evidence="2">
    <location>
        <begin position="101"/>
        <end position="122"/>
    </location>
</feature>
<dbReference type="Proteomes" id="UP001278500">
    <property type="component" value="Unassembled WGS sequence"/>
</dbReference>
<reference evidence="3" key="2">
    <citation type="submission" date="2023-06" db="EMBL/GenBank/DDBJ databases">
        <authorList>
            <consortium name="Lawrence Berkeley National Laboratory"/>
            <person name="Haridas S."/>
            <person name="Hensen N."/>
            <person name="Bonometti L."/>
            <person name="Westerberg I."/>
            <person name="Brannstrom I.O."/>
            <person name="Guillou S."/>
            <person name="Cros-Aarteil S."/>
            <person name="Calhoun S."/>
            <person name="Kuo A."/>
            <person name="Mondo S."/>
            <person name="Pangilinan J."/>
            <person name="Riley R."/>
            <person name="Labutti K."/>
            <person name="Andreopoulos B."/>
            <person name="Lipzen A."/>
            <person name="Chen C."/>
            <person name="Yanf M."/>
            <person name="Daum C."/>
            <person name="Ng V."/>
            <person name="Clum A."/>
            <person name="Steindorff A."/>
            <person name="Ohm R."/>
            <person name="Martin F."/>
            <person name="Silar P."/>
            <person name="Natvig D."/>
            <person name="Lalanne C."/>
            <person name="Gautier V."/>
            <person name="Ament-Velasquez S.L."/>
            <person name="Kruys A."/>
            <person name="Hutchinson M.I."/>
            <person name="Powell A.J."/>
            <person name="Barry K."/>
            <person name="Miller A.N."/>
            <person name="Grigoriev I.V."/>
            <person name="Debuchy R."/>
            <person name="Gladieux P."/>
            <person name="Thoren M.H."/>
            <person name="Johannesson H."/>
        </authorList>
    </citation>
    <scope>NUCLEOTIDE SEQUENCE</scope>
    <source>
        <strain evidence="3">CBS 560.94</strain>
    </source>
</reference>
<feature type="compositionally biased region" description="Pro residues" evidence="1">
    <location>
        <begin position="210"/>
        <end position="239"/>
    </location>
</feature>
<evidence type="ECO:0000313" key="4">
    <source>
        <dbReference type="Proteomes" id="UP001278500"/>
    </source>
</evidence>
<keyword evidence="4" id="KW-1185">Reference proteome</keyword>
<feature type="compositionally biased region" description="Acidic residues" evidence="1">
    <location>
        <begin position="372"/>
        <end position="382"/>
    </location>
</feature>
<keyword evidence="2" id="KW-0472">Membrane</keyword>
<name>A0AAE0JL60_9PEZI</name>
<protein>
    <submittedName>
        <fullName evidence="3">Uncharacterized protein</fullName>
    </submittedName>
</protein>
<sequence>MCTSVHTPWCLPLCTNAGAFPASLRLAQVLGDVCTSACISRCPPHGDGMVVTSLLGCEFGSPVQFDSVHFISVFHPEEHLPMSQDWLNFNVGNSTMTRRSVYLTALAAFIAVTTMTLTSILLPRWITYSSVTSSHSPHKHHDSHSPVHVHVSASGSEVFHDYIGLHQRCQTPVTVLAYGKHGKHNGQLKLECFPFPDSRFCSGFHSGPSLGPPPSPSPGPPPPPSDPIPGPNPDPPKPGPDISTGQEKRRFFCTTWKSTAFLMNLSLVLEAATLVGFVVVLVLAGGGQGSGQGGGRGGRGGRRRGNAREMRQERDERKEKEGWKVLAWMIGAVGVGEGLAGGLVVSYSVSFFLSSLFANGYDDGGGSGKGGDEDEDEDDDDGMWATGCGGCPG</sequence>
<feature type="region of interest" description="Disordered" evidence="1">
    <location>
        <begin position="288"/>
        <end position="318"/>
    </location>
</feature>
<feature type="region of interest" description="Disordered" evidence="1">
    <location>
        <begin position="364"/>
        <end position="393"/>
    </location>
</feature>
<evidence type="ECO:0000313" key="3">
    <source>
        <dbReference type="EMBL" id="KAK3351373.1"/>
    </source>
</evidence>
<organism evidence="3 4">
    <name type="scientific">Neurospora tetraspora</name>
    <dbReference type="NCBI Taxonomy" id="94610"/>
    <lineage>
        <taxon>Eukaryota</taxon>
        <taxon>Fungi</taxon>
        <taxon>Dikarya</taxon>
        <taxon>Ascomycota</taxon>
        <taxon>Pezizomycotina</taxon>
        <taxon>Sordariomycetes</taxon>
        <taxon>Sordariomycetidae</taxon>
        <taxon>Sordariales</taxon>
        <taxon>Sordariaceae</taxon>
        <taxon>Neurospora</taxon>
    </lineage>
</organism>
<gene>
    <name evidence="3" type="ORF">B0H65DRAFT_115989</name>
</gene>
<feature type="transmembrane region" description="Helical" evidence="2">
    <location>
        <begin position="325"/>
        <end position="349"/>
    </location>
</feature>
<dbReference type="RefSeq" id="XP_062684668.1">
    <property type="nucleotide sequence ID" value="XM_062820651.1"/>
</dbReference>
<evidence type="ECO:0000256" key="1">
    <source>
        <dbReference type="SAM" id="MobiDB-lite"/>
    </source>
</evidence>
<dbReference type="EMBL" id="JAUEPP010000002">
    <property type="protein sequence ID" value="KAK3351373.1"/>
    <property type="molecule type" value="Genomic_DNA"/>
</dbReference>
<comment type="caution">
    <text evidence="3">The sequence shown here is derived from an EMBL/GenBank/DDBJ whole genome shotgun (WGS) entry which is preliminary data.</text>
</comment>
<feature type="compositionally biased region" description="Gly residues" evidence="1">
    <location>
        <begin position="288"/>
        <end position="298"/>
    </location>
</feature>
<dbReference type="GeneID" id="87857805"/>